<protein>
    <submittedName>
        <fullName evidence="1">Uncharacterized protein</fullName>
    </submittedName>
</protein>
<gene>
    <name evidence="1" type="ORF">H6G14_26000</name>
</gene>
<keyword evidence="2" id="KW-1185">Reference proteome</keyword>
<dbReference type="EMBL" id="JACJQL010000062">
    <property type="protein sequence ID" value="MBD2254692.1"/>
    <property type="molecule type" value="Genomic_DNA"/>
</dbReference>
<reference evidence="1 2" key="1">
    <citation type="journal article" date="2020" name="ISME J.">
        <title>Comparative genomics reveals insights into cyanobacterial evolution and habitat adaptation.</title>
        <authorList>
            <person name="Chen M.Y."/>
            <person name="Teng W.K."/>
            <person name="Zhao L."/>
            <person name="Hu C.X."/>
            <person name="Zhou Y.K."/>
            <person name="Han B.P."/>
            <person name="Song L.R."/>
            <person name="Shu W.S."/>
        </authorList>
    </citation>
    <scope>NUCLEOTIDE SEQUENCE [LARGE SCALE GENOMIC DNA]</scope>
    <source>
        <strain evidence="1 2">FACHB-3921</strain>
    </source>
</reference>
<organism evidence="1 2">
    <name type="scientific">Nostoc parmelioides FACHB-3921</name>
    <dbReference type="NCBI Taxonomy" id="2692909"/>
    <lineage>
        <taxon>Bacteria</taxon>
        <taxon>Bacillati</taxon>
        <taxon>Cyanobacteriota</taxon>
        <taxon>Cyanophyceae</taxon>
        <taxon>Nostocales</taxon>
        <taxon>Nostocaceae</taxon>
        <taxon>Nostoc</taxon>
    </lineage>
</organism>
<evidence type="ECO:0000313" key="2">
    <source>
        <dbReference type="Proteomes" id="UP000621307"/>
    </source>
</evidence>
<name>A0ABR8BN83_9NOSO</name>
<accession>A0ABR8BN83</accession>
<comment type="caution">
    <text evidence="1">The sequence shown here is derived from an EMBL/GenBank/DDBJ whole genome shotgun (WGS) entry which is preliminary data.</text>
</comment>
<proteinExistence type="predicted"/>
<sequence>MAKKQSDIPGRASGAIGRQCRILVIASYCKLNPHPRLGDHKPVFNRMGSPFCPPG</sequence>
<dbReference type="RefSeq" id="WP_190571030.1">
    <property type="nucleotide sequence ID" value="NZ_JACJQL010000062.1"/>
</dbReference>
<evidence type="ECO:0000313" key="1">
    <source>
        <dbReference type="EMBL" id="MBD2254692.1"/>
    </source>
</evidence>
<dbReference type="Proteomes" id="UP000621307">
    <property type="component" value="Unassembled WGS sequence"/>
</dbReference>